<dbReference type="PANTHER" id="PTHR48104:SF30">
    <property type="entry name" value="METACASPASE-1"/>
    <property type="match status" value="1"/>
</dbReference>
<dbReference type="InterPro" id="IPR050452">
    <property type="entry name" value="Metacaspase"/>
</dbReference>
<comment type="similarity">
    <text evidence="1">Belongs to the peptidase C14B family.</text>
</comment>
<evidence type="ECO:0000256" key="2">
    <source>
        <dbReference type="SAM" id="MobiDB-lite"/>
    </source>
</evidence>
<protein>
    <submittedName>
        <fullName evidence="4">Caspase domain-containing protein</fullName>
    </submittedName>
</protein>
<evidence type="ECO:0000313" key="4">
    <source>
        <dbReference type="EMBL" id="TFK39198.1"/>
    </source>
</evidence>
<dbReference type="Gene3D" id="3.40.50.12660">
    <property type="match status" value="2"/>
</dbReference>
<dbReference type="Proteomes" id="UP000308652">
    <property type="component" value="Unassembled WGS sequence"/>
</dbReference>
<feature type="region of interest" description="Disordered" evidence="2">
    <location>
        <begin position="338"/>
        <end position="377"/>
    </location>
</feature>
<dbReference type="GO" id="GO:0004197">
    <property type="term" value="F:cysteine-type endopeptidase activity"/>
    <property type="evidence" value="ECO:0007669"/>
    <property type="project" value="InterPro"/>
</dbReference>
<gene>
    <name evidence="4" type="ORF">BDQ12DRAFT_682343</name>
</gene>
<evidence type="ECO:0000259" key="3">
    <source>
        <dbReference type="Pfam" id="PF00656"/>
    </source>
</evidence>
<evidence type="ECO:0000256" key="1">
    <source>
        <dbReference type="ARBA" id="ARBA00009005"/>
    </source>
</evidence>
<dbReference type="Pfam" id="PF00656">
    <property type="entry name" value="Peptidase_C14"/>
    <property type="match status" value="1"/>
</dbReference>
<organism evidence="4 5">
    <name type="scientific">Crucibulum laeve</name>
    <dbReference type="NCBI Taxonomy" id="68775"/>
    <lineage>
        <taxon>Eukaryota</taxon>
        <taxon>Fungi</taxon>
        <taxon>Dikarya</taxon>
        <taxon>Basidiomycota</taxon>
        <taxon>Agaricomycotina</taxon>
        <taxon>Agaricomycetes</taxon>
        <taxon>Agaricomycetidae</taxon>
        <taxon>Agaricales</taxon>
        <taxon>Agaricineae</taxon>
        <taxon>Nidulariaceae</taxon>
        <taxon>Crucibulum</taxon>
    </lineage>
</organism>
<accession>A0A5C3M5T1</accession>
<dbReference type="InterPro" id="IPR011600">
    <property type="entry name" value="Pept_C14_caspase"/>
</dbReference>
<keyword evidence="5" id="KW-1185">Reference proteome</keyword>
<proteinExistence type="inferred from homology"/>
<dbReference type="GO" id="GO:0006508">
    <property type="term" value="P:proteolysis"/>
    <property type="evidence" value="ECO:0007669"/>
    <property type="project" value="InterPro"/>
</dbReference>
<dbReference type="GO" id="GO:0005737">
    <property type="term" value="C:cytoplasm"/>
    <property type="evidence" value="ECO:0007669"/>
    <property type="project" value="TreeGrafter"/>
</dbReference>
<feature type="domain" description="Peptidase C14 caspase" evidence="3">
    <location>
        <begin position="49"/>
        <end position="346"/>
    </location>
</feature>
<dbReference type="PANTHER" id="PTHR48104">
    <property type="entry name" value="METACASPASE-4"/>
    <property type="match status" value="1"/>
</dbReference>
<name>A0A5C3M5T1_9AGAR</name>
<dbReference type="AlphaFoldDB" id="A0A5C3M5T1"/>
<sequence length="377" mass="42352">MSLSPSILSSAASRSSYSFLSLRHLDEGPSSADSSVESGYFESPQPRTKRALLIGINYKSHLKGPHKDVNDMKALLQAEYGYAEDNIVLMSDHRSVKSELQPTHDNIMRELKIFSSRVLPCEDRFFLYCGHSSQTEKIEGKPKVDNEEEDGQDEYIIPSDGKAGLKPWDIPEKVILDDVLKKHLVDTLVPGSRLVAMFDSCHSATLLDLSHHRCNRVVSLTSCFRRIVRRIWEPVHDVLTTEKYLSRETLQRLLGKNLSKKLINPIGCNGFCPRSRSKFSNSSSVICISACKDSQTSLESPNGYSMTQMVIKLLKDNPNPSIKELLRFTSDDFDRMKDEARSQASGRGTPCDESIFRGQAPQVSSPQPLNMDDFFSL</sequence>
<reference evidence="4 5" key="1">
    <citation type="journal article" date="2019" name="Nat. Ecol. Evol.">
        <title>Megaphylogeny resolves global patterns of mushroom evolution.</title>
        <authorList>
            <person name="Varga T."/>
            <person name="Krizsan K."/>
            <person name="Foldi C."/>
            <person name="Dima B."/>
            <person name="Sanchez-Garcia M."/>
            <person name="Sanchez-Ramirez S."/>
            <person name="Szollosi G.J."/>
            <person name="Szarkandi J.G."/>
            <person name="Papp V."/>
            <person name="Albert L."/>
            <person name="Andreopoulos W."/>
            <person name="Angelini C."/>
            <person name="Antonin V."/>
            <person name="Barry K.W."/>
            <person name="Bougher N.L."/>
            <person name="Buchanan P."/>
            <person name="Buyck B."/>
            <person name="Bense V."/>
            <person name="Catcheside P."/>
            <person name="Chovatia M."/>
            <person name="Cooper J."/>
            <person name="Damon W."/>
            <person name="Desjardin D."/>
            <person name="Finy P."/>
            <person name="Geml J."/>
            <person name="Haridas S."/>
            <person name="Hughes K."/>
            <person name="Justo A."/>
            <person name="Karasinski D."/>
            <person name="Kautmanova I."/>
            <person name="Kiss B."/>
            <person name="Kocsube S."/>
            <person name="Kotiranta H."/>
            <person name="LaButti K.M."/>
            <person name="Lechner B.E."/>
            <person name="Liimatainen K."/>
            <person name="Lipzen A."/>
            <person name="Lukacs Z."/>
            <person name="Mihaltcheva S."/>
            <person name="Morgado L.N."/>
            <person name="Niskanen T."/>
            <person name="Noordeloos M.E."/>
            <person name="Ohm R.A."/>
            <person name="Ortiz-Santana B."/>
            <person name="Ovrebo C."/>
            <person name="Racz N."/>
            <person name="Riley R."/>
            <person name="Savchenko A."/>
            <person name="Shiryaev A."/>
            <person name="Soop K."/>
            <person name="Spirin V."/>
            <person name="Szebenyi C."/>
            <person name="Tomsovsky M."/>
            <person name="Tulloss R.E."/>
            <person name="Uehling J."/>
            <person name="Grigoriev I.V."/>
            <person name="Vagvolgyi C."/>
            <person name="Papp T."/>
            <person name="Martin F.M."/>
            <person name="Miettinen O."/>
            <person name="Hibbett D.S."/>
            <person name="Nagy L.G."/>
        </authorList>
    </citation>
    <scope>NUCLEOTIDE SEQUENCE [LARGE SCALE GENOMIC DNA]</scope>
    <source>
        <strain evidence="4 5">CBS 166.37</strain>
    </source>
</reference>
<evidence type="ECO:0000313" key="5">
    <source>
        <dbReference type="Proteomes" id="UP000308652"/>
    </source>
</evidence>
<dbReference type="EMBL" id="ML213600">
    <property type="protein sequence ID" value="TFK39198.1"/>
    <property type="molecule type" value="Genomic_DNA"/>
</dbReference>
<dbReference type="OrthoDB" id="3223806at2759"/>